<reference evidence="1 2" key="1">
    <citation type="journal article" date="2014" name="Nat. Commun.">
        <title>Molecular traces of alternative social organization in a termite genome.</title>
        <authorList>
            <person name="Terrapon N."/>
            <person name="Li C."/>
            <person name="Robertson H.M."/>
            <person name="Ji L."/>
            <person name="Meng X."/>
            <person name="Booth W."/>
            <person name="Chen Z."/>
            <person name="Childers C.P."/>
            <person name="Glastad K.M."/>
            <person name="Gokhale K."/>
            <person name="Gowin J."/>
            <person name="Gronenberg W."/>
            <person name="Hermansen R.A."/>
            <person name="Hu H."/>
            <person name="Hunt B.G."/>
            <person name="Huylmans A.K."/>
            <person name="Khalil S.M."/>
            <person name="Mitchell R.D."/>
            <person name="Munoz-Torres M.C."/>
            <person name="Mustard J.A."/>
            <person name="Pan H."/>
            <person name="Reese J.T."/>
            <person name="Scharf M.E."/>
            <person name="Sun F."/>
            <person name="Vogel H."/>
            <person name="Xiao J."/>
            <person name="Yang W."/>
            <person name="Yang Z."/>
            <person name="Yang Z."/>
            <person name="Zhou J."/>
            <person name="Zhu J."/>
            <person name="Brent C.S."/>
            <person name="Elsik C.G."/>
            <person name="Goodisman M.A."/>
            <person name="Liberles D.A."/>
            <person name="Roe R.M."/>
            <person name="Vargo E.L."/>
            <person name="Vilcinskas A."/>
            <person name="Wang J."/>
            <person name="Bornberg-Bauer E."/>
            <person name="Korb J."/>
            <person name="Zhang G."/>
            <person name="Liebig J."/>
        </authorList>
    </citation>
    <scope>NUCLEOTIDE SEQUENCE [LARGE SCALE GENOMIC DNA]</scope>
    <source>
        <tissue evidence="1">Whole organism</tissue>
    </source>
</reference>
<evidence type="ECO:0000313" key="1">
    <source>
        <dbReference type="EMBL" id="KDR16266.1"/>
    </source>
</evidence>
<organism evidence="1 2">
    <name type="scientific">Zootermopsis nevadensis</name>
    <name type="common">Dampwood termite</name>
    <dbReference type="NCBI Taxonomy" id="136037"/>
    <lineage>
        <taxon>Eukaryota</taxon>
        <taxon>Metazoa</taxon>
        <taxon>Ecdysozoa</taxon>
        <taxon>Arthropoda</taxon>
        <taxon>Hexapoda</taxon>
        <taxon>Insecta</taxon>
        <taxon>Pterygota</taxon>
        <taxon>Neoptera</taxon>
        <taxon>Polyneoptera</taxon>
        <taxon>Dictyoptera</taxon>
        <taxon>Blattodea</taxon>
        <taxon>Blattoidea</taxon>
        <taxon>Termitoidae</taxon>
        <taxon>Termopsidae</taxon>
        <taxon>Zootermopsis</taxon>
    </lineage>
</organism>
<evidence type="ECO:0000313" key="2">
    <source>
        <dbReference type="Proteomes" id="UP000027135"/>
    </source>
</evidence>
<dbReference type="Proteomes" id="UP000027135">
    <property type="component" value="Unassembled WGS sequence"/>
</dbReference>
<sequence length="297" mass="33198">MGVMKSKLNSMRIMNNQAIYAKDALNVACGSVSNDYKRLTNKSEEFNLDDIFEKFSSLDKAEIGIELIRNGLWYKKEYKGKRMTLNCTSGVSISIYFPTRDDDKGNVAFTHGRVAVATARETAAILMDKDDVPALGLNIGWQAMATESSVNKVNRVLIEHKLQGIEKSFMYMVCIPKVKPHSVLGLKKGEAHIMMIFHIMNDSYNSLKRRDNKIEASFTSGIFSKLENLGIEVQVTIIKALLSVVIPICLKNMRHKGEGSKEVVSVIKSVMRSMVQWNQMEESTAMAVDMSELVIGG</sequence>
<protein>
    <submittedName>
        <fullName evidence="1">Uncharacterized protein</fullName>
    </submittedName>
</protein>
<dbReference type="EMBL" id="KK852804">
    <property type="protein sequence ID" value="KDR16266.1"/>
    <property type="molecule type" value="Genomic_DNA"/>
</dbReference>
<dbReference type="AlphaFoldDB" id="A0A067R0J9"/>
<keyword evidence="2" id="KW-1185">Reference proteome</keyword>
<accession>A0A067R0J9</accession>
<dbReference type="InParanoid" id="A0A067R0J9"/>
<proteinExistence type="predicted"/>
<gene>
    <name evidence="1" type="ORF">L798_09685</name>
</gene>
<name>A0A067R0J9_ZOONE</name>